<dbReference type="EC" id="3.1.3.25" evidence="9"/>
<name>A0A0Q9YCC0_9GAMM</name>
<dbReference type="EMBL" id="LKAJ01000021">
    <property type="protein sequence ID" value="KRG18197.1"/>
    <property type="molecule type" value="Genomic_DNA"/>
</dbReference>
<dbReference type="Proteomes" id="UP000051497">
    <property type="component" value="Unassembled WGS sequence"/>
</dbReference>
<evidence type="ECO:0000256" key="9">
    <source>
        <dbReference type="RuleBase" id="RU364068"/>
    </source>
</evidence>
<evidence type="ECO:0000256" key="7">
    <source>
        <dbReference type="ARBA" id="ARBA00022842"/>
    </source>
</evidence>
<reference evidence="10" key="1">
    <citation type="submission" date="2015-09" db="EMBL/GenBank/DDBJ databases">
        <title>Draft Genome Sequences of Two Novel Amoeba-resistant Intranuclear Bacteria, Candidatus Berkiella cookevillensis and Candidatus Berkiella aquae.</title>
        <authorList>
            <person name="Mehari Y.T."/>
            <person name="Arivett B.A."/>
            <person name="Farone A.L."/>
            <person name="Gunderson J.H."/>
            <person name="Farone M.B."/>
        </authorList>
    </citation>
    <scope>NUCLEOTIDE SEQUENCE [LARGE SCALE GENOMIC DNA]</scope>
    <source>
        <strain evidence="10">HT99</strain>
    </source>
</reference>
<dbReference type="AlphaFoldDB" id="A0A0Q9YCC0"/>
<keyword evidence="6" id="KW-0889">Transcription antitermination</keyword>
<evidence type="ECO:0000256" key="1">
    <source>
        <dbReference type="ARBA" id="ARBA00001033"/>
    </source>
</evidence>
<dbReference type="SUPFAM" id="SSF56655">
    <property type="entry name" value="Carbohydrate phosphatase"/>
    <property type="match status" value="1"/>
</dbReference>
<keyword evidence="5 9" id="KW-0378">Hydrolase</keyword>
<dbReference type="GO" id="GO:0007165">
    <property type="term" value="P:signal transduction"/>
    <property type="evidence" value="ECO:0007669"/>
    <property type="project" value="TreeGrafter"/>
</dbReference>
<feature type="binding site" evidence="8">
    <location>
        <position position="84"/>
    </location>
    <ligand>
        <name>Mg(2+)</name>
        <dbReference type="ChEBI" id="CHEBI:18420"/>
        <label>1</label>
        <note>catalytic</note>
    </ligand>
</feature>
<protein>
    <recommendedName>
        <fullName evidence="9">Inositol-1-monophosphatase</fullName>
        <ecNumber evidence="9">3.1.3.25</ecNumber>
    </recommendedName>
</protein>
<gene>
    <name evidence="10" type="primary">suhB</name>
    <name evidence="11" type="ORF">HT99x_006250</name>
    <name evidence="10" type="ORF">HT99x_03041</name>
</gene>
<evidence type="ECO:0000256" key="3">
    <source>
        <dbReference type="ARBA" id="ARBA00009759"/>
    </source>
</evidence>
<feature type="binding site" evidence="8">
    <location>
        <position position="86"/>
    </location>
    <ligand>
        <name>Mg(2+)</name>
        <dbReference type="ChEBI" id="CHEBI:18420"/>
        <label>1</label>
        <note>catalytic</note>
    </ligand>
</feature>
<organism evidence="10">
    <name type="scientific">Candidatus Berkiella aquae</name>
    <dbReference type="NCBI Taxonomy" id="295108"/>
    <lineage>
        <taxon>Bacteria</taxon>
        <taxon>Pseudomonadati</taxon>
        <taxon>Pseudomonadota</taxon>
        <taxon>Gammaproteobacteria</taxon>
        <taxon>Candidatus Berkiellales</taxon>
        <taxon>Candidatus Berkiellaceae</taxon>
        <taxon>Candidatus Berkiella</taxon>
    </lineage>
</organism>
<evidence type="ECO:0000256" key="5">
    <source>
        <dbReference type="ARBA" id="ARBA00022801"/>
    </source>
</evidence>
<comment type="catalytic activity">
    <reaction evidence="1 9">
        <text>a myo-inositol phosphate + H2O = myo-inositol + phosphate</text>
        <dbReference type="Rhea" id="RHEA:24056"/>
        <dbReference type="ChEBI" id="CHEBI:15377"/>
        <dbReference type="ChEBI" id="CHEBI:17268"/>
        <dbReference type="ChEBI" id="CHEBI:43474"/>
        <dbReference type="ChEBI" id="CHEBI:84139"/>
        <dbReference type="EC" id="3.1.3.25"/>
    </reaction>
</comment>
<dbReference type="PRINTS" id="PR01959">
    <property type="entry name" value="SBIMPHPHTASE"/>
</dbReference>
<dbReference type="InterPro" id="IPR022337">
    <property type="entry name" value="Inositol_monophosphatase_SuhB"/>
</dbReference>
<dbReference type="PANTHER" id="PTHR20854">
    <property type="entry name" value="INOSITOL MONOPHOSPHATASE"/>
    <property type="match status" value="1"/>
</dbReference>
<sequence length="263" mass="29189">MHPIVNIAIKAARSAGKMILRAQDTAESLTVIEKGHHDYASQVDKAAEEIIIDTIKRAYPQHTILGEEYGLIEGSDEETQWIIDPLDGTTNFLHGFPQFCVSIGVKQLDKIQHGVVYDPIRDELFSATRGQGVQMNGRRLRVSNLEKIDSALVGTGFPFREFSNLDQYLTFFKALIPHCAGIRRAGAAALDLAYVAAGRLDGFWEFGLKPWDVAAGSLFIQEAGGWVTTIEGNPEFLNAKSILAAPPKIHQQMLELYRQHFNP</sequence>
<dbReference type="Gene3D" id="3.30.540.10">
    <property type="entry name" value="Fructose-1,6-Bisphosphatase, subunit A, domain 1"/>
    <property type="match status" value="1"/>
</dbReference>
<accession>A0A0Q9YCC0</accession>
<keyword evidence="6" id="KW-0804">Transcription</keyword>
<evidence type="ECO:0000313" key="11">
    <source>
        <dbReference type="EMBL" id="MCS5711025.1"/>
    </source>
</evidence>
<dbReference type="Pfam" id="PF00459">
    <property type="entry name" value="Inositol_P"/>
    <property type="match status" value="1"/>
</dbReference>
<reference evidence="11" key="2">
    <citation type="journal article" date="2016" name="Genome Announc.">
        <title>Draft Genome Sequences of Two Novel Amoeba-Resistant Intranuclear Bacteria, 'Candidatus Berkiella cookevillensis' and 'Candidatus Berkiella aquae'.</title>
        <authorList>
            <person name="Mehari Y.T."/>
            <person name="Arivett B.A."/>
            <person name="Farone A.L."/>
            <person name="Gunderson J.H."/>
            <person name="Farone M.B."/>
        </authorList>
    </citation>
    <scope>NUCLEOTIDE SEQUENCE</scope>
    <source>
        <strain evidence="11">HT99</strain>
    </source>
</reference>
<keyword evidence="7 8" id="KW-0460">Magnesium</keyword>
<dbReference type="OrthoDB" id="9785695at2"/>
<dbReference type="InterPro" id="IPR020583">
    <property type="entry name" value="Inositol_monoP_metal-BS"/>
</dbReference>
<feature type="binding site" evidence="8">
    <location>
        <position position="87"/>
    </location>
    <ligand>
        <name>Mg(2+)</name>
        <dbReference type="ChEBI" id="CHEBI:18420"/>
        <label>1</label>
        <note>catalytic</note>
    </ligand>
</feature>
<dbReference type="GO" id="GO:0006020">
    <property type="term" value="P:inositol metabolic process"/>
    <property type="evidence" value="ECO:0007669"/>
    <property type="project" value="TreeGrafter"/>
</dbReference>
<dbReference type="GO" id="GO:0031564">
    <property type="term" value="P:transcription antitermination"/>
    <property type="evidence" value="ECO:0007669"/>
    <property type="project" value="UniProtKB-KW"/>
</dbReference>
<dbReference type="PRINTS" id="PR00377">
    <property type="entry name" value="IMPHPHTASES"/>
</dbReference>
<feature type="binding site" evidence="8">
    <location>
        <position position="212"/>
    </location>
    <ligand>
        <name>Mg(2+)</name>
        <dbReference type="ChEBI" id="CHEBI:18420"/>
        <label>1</label>
        <note>catalytic</note>
    </ligand>
</feature>
<reference evidence="11" key="3">
    <citation type="submission" date="2021-06" db="EMBL/GenBank/DDBJ databases">
        <title>Genomic Description and Analysis of Intracellular Bacteria, Candidatus Berkiella cookevillensis and Candidatus Berkiella aquae.</title>
        <authorList>
            <person name="Kidane D.T."/>
            <person name="Mehari Y.T."/>
            <person name="Rice F.C."/>
            <person name="Arivett B.A."/>
            <person name="Farone A.L."/>
            <person name="Berk S.G."/>
            <person name="Farone M.B."/>
        </authorList>
    </citation>
    <scope>NUCLEOTIDE SEQUENCE</scope>
    <source>
        <strain evidence="11">HT99</strain>
    </source>
</reference>
<dbReference type="PANTHER" id="PTHR20854:SF4">
    <property type="entry name" value="INOSITOL-1-MONOPHOSPHATASE-RELATED"/>
    <property type="match status" value="1"/>
</dbReference>
<evidence type="ECO:0000256" key="8">
    <source>
        <dbReference type="PIRSR" id="PIRSR600760-2"/>
    </source>
</evidence>
<dbReference type="GO" id="GO:0008934">
    <property type="term" value="F:inositol monophosphate 1-phosphatase activity"/>
    <property type="evidence" value="ECO:0007669"/>
    <property type="project" value="InterPro"/>
</dbReference>
<dbReference type="InterPro" id="IPR033942">
    <property type="entry name" value="IMPase"/>
</dbReference>
<comment type="similarity">
    <text evidence="3 9">Belongs to the inositol monophosphatase superfamily.</text>
</comment>
<dbReference type="RefSeq" id="WP_075067630.1">
    <property type="nucleotide sequence ID" value="NZ_LKAJ02000001.1"/>
</dbReference>
<comment type="caution">
    <text evidence="10">The sequence shown here is derived from an EMBL/GenBank/DDBJ whole genome shotgun (WGS) entry which is preliminary data.</text>
</comment>
<keyword evidence="4 8" id="KW-0479">Metal-binding</keyword>
<dbReference type="STRING" id="295108.HT99x_03041"/>
<dbReference type="PATRIC" id="fig|1590043.3.peg.3095"/>
<dbReference type="GO" id="GO:0046872">
    <property type="term" value="F:metal ion binding"/>
    <property type="evidence" value="ECO:0007669"/>
    <property type="project" value="UniProtKB-KW"/>
</dbReference>
<evidence type="ECO:0000313" key="10">
    <source>
        <dbReference type="EMBL" id="KRG18197.1"/>
    </source>
</evidence>
<dbReference type="PROSITE" id="PS00629">
    <property type="entry name" value="IMP_1"/>
    <property type="match status" value="1"/>
</dbReference>
<keyword evidence="12" id="KW-1185">Reference proteome</keyword>
<evidence type="ECO:0000256" key="2">
    <source>
        <dbReference type="ARBA" id="ARBA00001946"/>
    </source>
</evidence>
<keyword evidence="6" id="KW-0805">Transcription regulation</keyword>
<proteinExistence type="inferred from homology"/>
<dbReference type="EMBL" id="LKAJ02000001">
    <property type="protein sequence ID" value="MCS5711025.1"/>
    <property type="molecule type" value="Genomic_DNA"/>
</dbReference>
<feature type="binding site" evidence="8">
    <location>
        <position position="67"/>
    </location>
    <ligand>
        <name>Mg(2+)</name>
        <dbReference type="ChEBI" id="CHEBI:18420"/>
        <label>1</label>
        <note>catalytic</note>
    </ligand>
</feature>
<evidence type="ECO:0000313" key="12">
    <source>
        <dbReference type="Proteomes" id="UP000051497"/>
    </source>
</evidence>
<comment type="cofactor">
    <cofactor evidence="2 8 9">
        <name>Mg(2+)</name>
        <dbReference type="ChEBI" id="CHEBI:18420"/>
    </cofactor>
</comment>
<dbReference type="Gene3D" id="3.40.190.80">
    <property type="match status" value="1"/>
</dbReference>
<evidence type="ECO:0000256" key="6">
    <source>
        <dbReference type="ARBA" id="ARBA00022814"/>
    </source>
</evidence>
<dbReference type="CDD" id="cd01639">
    <property type="entry name" value="IMPase"/>
    <property type="match status" value="1"/>
</dbReference>
<dbReference type="InterPro" id="IPR000760">
    <property type="entry name" value="Inositol_monophosphatase-like"/>
</dbReference>
<dbReference type="FunFam" id="3.30.540.10:FF:000003">
    <property type="entry name" value="Inositol-1-monophosphatase"/>
    <property type="match status" value="1"/>
</dbReference>
<evidence type="ECO:0000256" key="4">
    <source>
        <dbReference type="ARBA" id="ARBA00022723"/>
    </source>
</evidence>